<dbReference type="AlphaFoldDB" id="A0A0C3S382"/>
<gene>
    <name evidence="2" type="ORF">PHLGIDRAFT_58860</name>
</gene>
<evidence type="ECO:0000256" key="1">
    <source>
        <dbReference type="SAM" id="Phobius"/>
    </source>
</evidence>
<name>A0A0C3S382_PHLG1</name>
<evidence type="ECO:0000313" key="2">
    <source>
        <dbReference type="EMBL" id="KIP09926.1"/>
    </source>
</evidence>
<dbReference type="OrthoDB" id="3248909at2759"/>
<keyword evidence="3" id="KW-1185">Reference proteome</keyword>
<keyword evidence="1" id="KW-0812">Transmembrane</keyword>
<feature type="non-terminal residue" evidence="2">
    <location>
        <position position="131"/>
    </location>
</feature>
<accession>A0A0C3S382</accession>
<dbReference type="Proteomes" id="UP000053257">
    <property type="component" value="Unassembled WGS sequence"/>
</dbReference>
<evidence type="ECO:0000313" key="3">
    <source>
        <dbReference type="Proteomes" id="UP000053257"/>
    </source>
</evidence>
<dbReference type="HOGENOM" id="CLU_131874_0_0_1"/>
<organism evidence="2 3">
    <name type="scientific">Phlebiopsis gigantea (strain 11061_1 CR5-6)</name>
    <name type="common">White-rot fungus</name>
    <name type="synonym">Peniophora gigantea</name>
    <dbReference type="NCBI Taxonomy" id="745531"/>
    <lineage>
        <taxon>Eukaryota</taxon>
        <taxon>Fungi</taxon>
        <taxon>Dikarya</taxon>
        <taxon>Basidiomycota</taxon>
        <taxon>Agaricomycotina</taxon>
        <taxon>Agaricomycetes</taxon>
        <taxon>Polyporales</taxon>
        <taxon>Phanerochaetaceae</taxon>
        <taxon>Phlebiopsis</taxon>
    </lineage>
</organism>
<dbReference type="EMBL" id="KN840460">
    <property type="protein sequence ID" value="KIP09926.1"/>
    <property type="molecule type" value="Genomic_DNA"/>
</dbReference>
<reference evidence="2 3" key="1">
    <citation type="journal article" date="2014" name="PLoS Genet.">
        <title>Analysis of the Phlebiopsis gigantea genome, transcriptome and secretome provides insight into its pioneer colonization strategies of wood.</title>
        <authorList>
            <person name="Hori C."/>
            <person name="Ishida T."/>
            <person name="Igarashi K."/>
            <person name="Samejima M."/>
            <person name="Suzuki H."/>
            <person name="Master E."/>
            <person name="Ferreira P."/>
            <person name="Ruiz-Duenas F.J."/>
            <person name="Held B."/>
            <person name="Canessa P."/>
            <person name="Larrondo L.F."/>
            <person name="Schmoll M."/>
            <person name="Druzhinina I.S."/>
            <person name="Kubicek C.P."/>
            <person name="Gaskell J.A."/>
            <person name="Kersten P."/>
            <person name="St John F."/>
            <person name="Glasner J."/>
            <person name="Sabat G."/>
            <person name="Splinter BonDurant S."/>
            <person name="Syed K."/>
            <person name="Yadav J."/>
            <person name="Mgbeahuruike A.C."/>
            <person name="Kovalchuk A."/>
            <person name="Asiegbu F.O."/>
            <person name="Lackner G."/>
            <person name="Hoffmeister D."/>
            <person name="Rencoret J."/>
            <person name="Gutierrez A."/>
            <person name="Sun H."/>
            <person name="Lindquist E."/>
            <person name="Barry K."/>
            <person name="Riley R."/>
            <person name="Grigoriev I.V."/>
            <person name="Henrissat B."/>
            <person name="Kues U."/>
            <person name="Berka R.M."/>
            <person name="Martinez A.T."/>
            <person name="Covert S.F."/>
            <person name="Blanchette R.A."/>
            <person name="Cullen D."/>
        </authorList>
    </citation>
    <scope>NUCLEOTIDE SEQUENCE [LARGE SCALE GENOMIC DNA]</scope>
    <source>
        <strain evidence="2 3">11061_1 CR5-6</strain>
    </source>
</reference>
<protein>
    <submittedName>
        <fullName evidence="2">Uncharacterized protein</fullName>
    </submittedName>
</protein>
<dbReference type="STRING" id="745531.A0A0C3S382"/>
<feature type="transmembrane region" description="Helical" evidence="1">
    <location>
        <begin position="35"/>
        <end position="56"/>
    </location>
</feature>
<keyword evidence="1" id="KW-0472">Membrane</keyword>
<keyword evidence="1" id="KW-1133">Transmembrane helix</keyword>
<sequence>MYLSLVAKTVYFVEFEQPIDIDLKTIHKRLILSPVATHLLASAMFVLAVFGTVLQLQHRRERDILRLAHAPGTIASAVSLGGQMGLGSVLVPRLREDEMKAALENKRFRIDTRTLKIVMEGEAGYQDAASP</sequence>
<proteinExistence type="predicted"/>